<name>A0A835MDQ2_9ROSI</name>
<evidence type="ECO:0000256" key="1">
    <source>
        <dbReference type="ARBA" id="ARBA00004123"/>
    </source>
</evidence>
<dbReference type="InterPro" id="IPR001005">
    <property type="entry name" value="SANT/Myb"/>
</dbReference>
<keyword evidence="3" id="KW-0805">Transcription regulation</keyword>
<feature type="modified residue" description="4-aspartylphosphate" evidence="6">
    <location>
        <position position="140"/>
    </location>
</feature>
<reference evidence="8 9" key="1">
    <citation type="submission" date="2020-10" db="EMBL/GenBank/DDBJ databases">
        <title>Plant Genome Project.</title>
        <authorList>
            <person name="Zhang R.-G."/>
        </authorList>
    </citation>
    <scope>NUCLEOTIDE SEQUENCE [LARGE SCALE GENOMIC DNA]</scope>
    <source>
        <strain evidence="8">FAFU-HL-1</strain>
        <tissue evidence="8">Leaf</tissue>
    </source>
</reference>
<evidence type="ECO:0000256" key="3">
    <source>
        <dbReference type="ARBA" id="ARBA00023015"/>
    </source>
</evidence>
<dbReference type="SUPFAM" id="SSF52172">
    <property type="entry name" value="CheY-like"/>
    <property type="match status" value="1"/>
</dbReference>
<dbReference type="InterPro" id="IPR009057">
    <property type="entry name" value="Homeodomain-like_sf"/>
</dbReference>
<evidence type="ECO:0000256" key="2">
    <source>
        <dbReference type="ARBA" id="ARBA00023012"/>
    </source>
</evidence>
<dbReference type="AlphaFoldDB" id="A0A835MDQ2"/>
<dbReference type="InterPro" id="IPR001789">
    <property type="entry name" value="Sig_transdc_resp-reg_receiver"/>
</dbReference>
<dbReference type="InterPro" id="IPR045279">
    <property type="entry name" value="ARR-like"/>
</dbReference>
<keyword evidence="6" id="KW-0597">Phosphoprotein</keyword>
<sequence length="553" mass="62100">MAKNNNEVTEISMHDDGGGAMFKPAGMRVLAIDANVVCLKYLVAILQKCQYRGLLFLSSSFYKLIGLYVEIQDVREVVVCFQFRLCLNLRLVLSVIVNTIKVEFQRTVLMQSEVTSTTSAAEALKILRENKNDYHLVITDVKRLDMDGFKLLEIIGLEMDLPVIMVSAEDSRSSIMKGIRHGARDYLLKPVRIQEMQNIWQHVLRKRLSDSSDKCSSFIEEMIEQESVPSIEPEEEVTGAKEREIIGSPNGDTCSVKKPRVTWSSELHVKFVDCVKKLEARGERVQPKRIREMMNVEGLSRENIASHLQKYRNMLKKNKDKMNQKDNAGTDLNMYGRILATENGLRGTSEDSTPKSQSLATSFTDSKRIFFHPSKHNIFRENSLSRNITTRNSLPEPEFQGLNFSASSSTWKSPNEYMGSQSFGQVPGLCNLSPLLCSPAASFKLSSPVLGHNLIDTSPASVLSTPNYFPGQYGEGISMNLCGGGTSNFREHDSHCAYGDQKSLLVDLMNNEDAKLFMDEEISDMVNQAMISEVLPSEALAVYHAKPEMQVYL</sequence>
<organism evidence="8 9">
    <name type="scientific">Salix dunnii</name>
    <dbReference type="NCBI Taxonomy" id="1413687"/>
    <lineage>
        <taxon>Eukaryota</taxon>
        <taxon>Viridiplantae</taxon>
        <taxon>Streptophyta</taxon>
        <taxon>Embryophyta</taxon>
        <taxon>Tracheophyta</taxon>
        <taxon>Spermatophyta</taxon>
        <taxon>Magnoliopsida</taxon>
        <taxon>eudicotyledons</taxon>
        <taxon>Gunneridae</taxon>
        <taxon>Pentapetalae</taxon>
        <taxon>rosids</taxon>
        <taxon>fabids</taxon>
        <taxon>Malpighiales</taxon>
        <taxon>Salicaceae</taxon>
        <taxon>Saliceae</taxon>
        <taxon>Salix</taxon>
    </lineage>
</organism>
<dbReference type="CDD" id="cd17584">
    <property type="entry name" value="REC_typeB_ARR-like"/>
    <property type="match status" value="1"/>
</dbReference>
<dbReference type="NCBIfam" id="TIGR01557">
    <property type="entry name" value="myb_SHAQKYF"/>
    <property type="match status" value="1"/>
</dbReference>
<evidence type="ECO:0000256" key="5">
    <source>
        <dbReference type="ARBA" id="ARBA00023242"/>
    </source>
</evidence>
<dbReference type="PANTHER" id="PTHR43874:SF215">
    <property type="entry name" value="RESPONSE REGULATOR, PUTATIVE-RELATED"/>
    <property type="match status" value="1"/>
</dbReference>
<dbReference type="Pfam" id="PF00072">
    <property type="entry name" value="Response_reg"/>
    <property type="match status" value="1"/>
</dbReference>
<dbReference type="InterPro" id="IPR006447">
    <property type="entry name" value="Myb_dom_plants"/>
</dbReference>
<dbReference type="InterPro" id="IPR011006">
    <property type="entry name" value="CheY-like_superfamily"/>
</dbReference>
<dbReference type="OrthoDB" id="60033at2759"/>
<evidence type="ECO:0000259" key="7">
    <source>
        <dbReference type="PROSITE" id="PS50110"/>
    </source>
</evidence>
<feature type="domain" description="Response regulatory" evidence="7">
    <location>
        <begin position="82"/>
        <end position="204"/>
    </location>
</feature>
<evidence type="ECO:0000256" key="4">
    <source>
        <dbReference type="ARBA" id="ARBA00023163"/>
    </source>
</evidence>
<dbReference type="Pfam" id="PF00249">
    <property type="entry name" value="Myb_DNA-binding"/>
    <property type="match status" value="1"/>
</dbReference>
<dbReference type="PROSITE" id="PS50110">
    <property type="entry name" value="RESPONSE_REGULATORY"/>
    <property type="match status" value="1"/>
</dbReference>
<evidence type="ECO:0000313" key="9">
    <source>
        <dbReference type="Proteomes" id="UP000657918"/>
    </source>
</evidence>
<dbReference type="GO" id="GO:0000160">
    <property type="term" value="P:phosphorelay signal transduction system"/>
    <property type="evidence" value="ECO:0007669"/>
    <property type="project" value="UniProtKB-KW"/>
</dbReference>
<evidence type="ECO:0000256" key="6">
    <source>
        <dbReference type="PROSITE-ProRule" id="PRU00169"/>
    </source>
</evidence>
<keyword evidence="5" id="KW-0539">Nucleus</keyword>
<proteinExistence type="predicted"/>
<dbReference type="Proteomes" id="UP000657918">
    <property type="component" value="Unassembled WGS sequence"/>
</dbReference>
<keyword evidence="2" id="KW-0902">Two-component regulatory system</keyword>
<dbReference type="SMART" id="SM00448">
    <property type="entry name" value="REC"/>
    <property type="match status" value="1"/>
</dbReference>
<evidence type="ECO:0000313" key="8">
    <source>
        <dbReference type="EMBL" id="KAF9662647.1"/>
    </source>
</evidence>
<dbReference type="GO" id="GO:0003677">
    <property type="term" value="F:DNA binding"/>
    <property type="evidence" value="ECO:0007669"/>
    <property type="project" value="InterPro"/>
</dbReference>
<gene>
    <name evidence="8" type="ORF">SADUNF_Sadunf18G0076000</name>
</gene>
<dbReference type="PANTHER" id="PTHR43874">
    <property type="entry name" value="TWO-COMPONENT RESPONSE REGULATOR"/>
    <property type="match status" value="1"/>
</dbReference>
<dbReference type="FunFam" id="1.10.10.60:FF:000007">
    <property type="entry name" value="Two-component response regulator"/>
    <property type="match status" value="1"/>
</dbReference>
<dbReference type="Gene3D" id="3.40.50.2300">
    <property type="match status" value="1"/>
</dbReference>
<comment type="subcellular location">
    <subcellularLocation>
        <location evidence="1">Nucleus</location>
    </subcellularLocation>
</comment>
<dbReference type="SUPFAM" id="SSF46689">
    <property type="entry name" value="Homeodomain-like"/>
    <property type="match status" value="1"/>
</dbReference>
<comment type="caution">
    <text evidence="8">The sequence shown here is derived from an EMBL/GenBank/DDBJ whole genome shotgun (WGS) entry which is preliminary data.</text>
</comment>
<dbReference type="GO" id="GO:0009736">
    <property type="term" value="P:cytokinin-activated signaling pathway"/>
    <property type="evidence" value="ECO:0007669"/>
    <property type="project" value="InterPro"/>
</dbReference>
<dbReference type="EMBL" id="JADGMS010000018">
    <property type="protein sequence ID" value="KAF9662647.1"/>
    <property type="molecule type" value="Genomic_DNA"/>
</dbReference>
<dbReference type="Gene3D" id="1.10.10.60">
    <property type="entry name" value="Homeodomain-like"/>
    <property type="match status" value="1"/>
</dbReference>
<keyword evidence="9" id="KW-1185">Reference proteome</keyword>
<dbReference type="GO" id="GO:0005634">
    <property type="term" value="C:nucleus"/>
    <property type="evidence" value="ECO:0007669"/>
    <property type="project" value="UniProtKB-SubCell"/>
</dbReference>
<accession>A0A835MDQ2</accession>
<keyword evidence="4" id="KW-0804">Transcription</keyword>
<protein>
    <recommendedName>
        <fullName evidence="7">Response regulatory domain-containing protein</fullName>
    </recommendedName>
</protein>